<sequence>MPRGPSASCPGLATRRRARLLLCRPSFRLPMPVTPIQPLTLAYMSQIATPRLSIPHTLPAAGPGARRRAARAGVRIAAWLGGSALALCAMAAQAFDFDTVAARARQLAASPYKAPPQNLPRELRELSYERYREIEYKPERFAWRGTRVPFELSFFHEGMVFDQPVRIHEVVGNSVREFRFDPSAFNYGPHKVDAGKLKGLGFAGFRILYPLNQGKRKDELASFLGASYFRALGKDQWYGLSARGLAVDTALNSGEEFPRFVEYWIERPGPNAKEITIYALMDSRRMSGAYRFTIKPGAETAMEVKSRLYLRENVTKLGLAPLTSMFLFGENQPSPAQDFRPEVHDSDGLSIHLGTGEWVWRPLVNPKRLLVTSFAATNPQGFGLMQRDRTFNSYQEIGSWYERRPSGWVQPRGNWGSGRVELVLIPTPDETNDNIVAYWVPDNPPKPKQPFDYEYRLLWQKDGEQQPPLSWVTQTRLGQGQTRNKEDTSFSLVVDFEGPAFGKLPANVRIDPVVSADANGELLKTSVQRNEATGGWRMTMVMRRKDETKPVELRGYLRNGNTTLSETWSYILPPG</sequence>
<dbReference type="FunFam" id="2.70.98.10:FF:000001">
    <property type="entry name" value="Glucans biosynthesis protein G"/>
    <property type="match status" value="1"/>
</dbReference>
<evidence type="ECO:0000313" key="9">
    <source>
        <dbReference type="EMBL" id="CAJ96019.1"/>
    </source>
</evidence>
<gene>
    <name evidence="7" type="primary">opgG</name>
    <name evidence="9" type="ordered locus">H16_B1229</name>
</gene>
<dbReference type="UniPathway" id="UPA00637"/>
<keyword evidence="6 7" id="KW-0574">Periplasm</keyword>
<dbReference type="Pfam" id="PF04349">
    <property type="entry name" value="MdoG"/>
    <property type="match status" value="1"/>
</dbReference>
<dbReference type="AlphaFoldDB" id="Q0K1V5"/>
<dbReference type="HOGENOM" id="CLU_023403_2_0_4"/>
<dbReference type="HAMAP" id="MF_01069">
    <property type="entry name" value="MdoG_OpgG"/>
    <property type="match status" value="1"/>
</dbReference>
<name>Q0K1V5_CUPNH</name>
<accession>Q0K1V5</accession>
<dbReference type="PANTHER" id="PTHR30504:SF4">
    <property type="entry name" value="GLUCANS BIOSYNTHESIS PROTEIN G"/>
    <property type="match status" value="1"/>
</dbReference>
<reference evidence="9 10" key="1">
    <citation type="journal article" date="2006" name="Nat. Biotechnol.">
        <title>Genome sequence of the bioplastic-producing 'Knallgas' bacterium Ralstonia eutropha H16.</title>
        <authorList>
            <person name="Pohlmann A."/>
            <person name="Fricke W.F."/>
            <person name="Reinecke F."/>
            <person name="Kusian B."/>
            <person name="Liesegang H."/>
            <person name="Cramm R."/>
            <person name="Eitinger T."/>
            <person name="Ewering C."/>
            <person name="Potter M."/>
            <person name="Schwartz E."/>
            <person name="Strittmatter A."/>
            <person name="Voss I."/>
            <person name="Gottschalk G."/>
            <person name="Steinbuechel A."/>
            <person name="Friedrich B."/>
            <person name="Bowien B."/>
        </authorList>
    </citation>
    <scope>NUCLEOTIDE SEQUENCE [LARGE SCALE GENOMIC DNA]</scope>
    <source>
        <strain evidence="10">ATCC 17699 / DSM 428 / KCTC 22496 / NCIMB 10442 / H16 / Stanier 337</strain>
    </source>
</reference>
<keyword evidence="10" id="KW-1185">Reference proteome</keyword>
<comment type="similarity">
    <text evidence="3 7">Belongs to the OpgD/OpgG family.</text>
</comment>
<dbReference type="PANTHER" id="PTHR30504">
    <property type="entry name" value="GLUCANS BIOSYNTHESIS PROTEIN"/>
    <property type="match status" value="1"/>
</dbReference>
<dbReference type="InterPro" id="IPR007444">
    <property type="entry name" value="Glucan_biosyn_MdoG_C"/>
</dbReference>
<feature type="domain" description="Glucan biosynthesis periplasmic MdoG C-terminal" evidence="8">
    <location>
        <begin position="95"/>
        <end position="570"/>
    </location>
</feature>
<evidence type="ECO:0000256" key="1">
    <source>
        <dbReference type="ARBA" id="ARBA00004418"/>
    </source>
</evidence>
<comment type="subcellular location">
    <subcellularLocation>
        <location evidence="1 7">Periplasm</location>
    </subcellularLocation>
</comment>
<proteinExistence type="inferred from homology"/>
<evidence type="ECO:0000256" key="3">
    <source>
        <dbReference type="ARBA" id="ARBA00009284"/>
    </source>
</evidence>
<dbReference type="KEGG" id="reh:H16_B1229"/>
<dbReference type="PIRSF" id="PIRSF006281">
    <property type="entry name" value="MdoG"/>
    <property type="match status" value="1"/>
</dbReference>
<dbReference type="GO" id="GO:0051274">
    <property type="term" value="P:beta-glucan biosynthetic process"/>
    <property type="evidence" value="ECO:0007669"/>
    <property type="project" value="TreeGrafter"/>
</dbReference>
<dbReference type="InterPro" id="IPR013783">
    <property type="entry name" value="Ig-like_fold"/>
</dbReference>
<comment type="function">
    <text evidence="7">Involved in the biosynthesis of osmoregulated periplasmic glucans (OPGs).</text>
</comment>
<dbReference type="InterPro" id="IPR011013">
    <property type="entry name" value="Gal_mutarotase_sf_dom"/>
</dbReference>
<evidence type="ECO:0000256" key="6">
    <source>
        <dbReference type="ARBA" id="ARBA00022764"/>
    </source>
</evidence>
<dbReference type="GO" id="GO:0030246">
    <property type="term" value="F:carbohydrate binding"/>
    <property type="evidence" value="ECO:0007669"/>
    <property type="project" value="InterPro"/>
</dbReference>
<dbReference type="STRING" id="381666.H16_B1229"/>
<dbReference type="GO" id="GO:0030288">
    <property type="term" value="C:outer membrane-bounded periplasmic space"/>
    <property type="evidence" value="ECO:0007669"/>
    <property type="project" value="TreeGrafter"/>
</dbReference>
<evidence type="ECO:0000256" key="5">
    <source>
        <dbReference type="ARBA" id="ARBA00022729"/>
    </source>
</evidence>
<dbReference type="InterPro" id="IPR014756">
    <property type="entry name" value="Ig_E-set"/>
</dbReference>
<evidence type="ECO:0000256" key="4">
    <source>
        <dbReference type="ARBA" id="ARBA00015376"/>
    </source>
</evidence>
<dbReference type="SUPFAM" id="SSF74650">
    <property type="entry name" value="Galactose mutarotase-like"/>
    <property type="match status" value="1"/>
</dbReference>
<dbReference type="Proteomes" id="UP000008210">
    <property type="component" value="Chromosome 2"/>
</dbReference>
<evidence type="ECO:0000256" key="2">
    <source>
        <dbReference type="ARBA" id="ARBA00005001"/>
    </source>
</evidence>
<dbReference type="InterPro" id="IPR023704">
    <property type="entry name" value="MdoG_OpgG"/>
</dbReference>
<keyword evidence="9" id="KW-0808">Transferase</keyword>
<evidence type="ECO:0000259" key="8">
    <source>
        <dbReference type="Pfam" id="PF04349"/>
    </source>
</evidence>
<comment type="pathway">
    <text evidence="2 7">Glycan metabolism; osmoregulated periplasmic glucan (OPG) biosynthesis.</text>
</comment>
<evidence type="ECO:0000256" key="7">
    <source>
        <dbReference type="HAMAP-Rule" id="MF_01069"/>
    </source>
</evidence>
<keyword evidence="5 7" id="KW-0732">Signal</keyword>
<dbReference type="GO" id="GO:0016757">
    <property type="term" value="F:glycosyltransferase activity"/>
    <property type="evidence" value="ECO:0007669"/>
    <property type="project" value="UniProtKB-KW"/>
</dbReference>
<organism evidence="9 10">
    <name type="scientific">Cupriavidus necator (strain ATCC 17699 / DSM 428 / KCTC 22496 / NCIMB 10442 / H16 / Stanier 337)</name>
    <name type="common">Ralstonia eutropha</name>
    <dbReference type="NCBI Taxonomy" id="381666"/>
    <lineage>
        <taxon>Bacteria</taxon>
        <taxon>Pseudomonadati</taxon>
        <taxon>Pseudomonadota</taxon>
        <taxon>Betaproteobacteria</taxon>
        <taxon>Burkholderiales</taxon>
        <taxon>Burkholderiaceae</taxon>
        <taxon>Cupriavidus</taxon>
    </lineage>
</organism>
<protein>
    <recommendedName>
        <fullName evidence="4 7">Glucans biosynthesis protein G</fullName>
    </recommendedName>
</protein>
<dbReference type="eggNOG" id="COG3131">
    <property type="taxonomic scope" value="Bacteria"/>
</dbReference>
<dbReference type="EMBL" id="AM260480">
    <property type="protein sequence ID" value="CAJ96019.1"/>
    <property type="molecule type" value="Genomic_DNA"/>
</dbReference>
<dbReference type="Gene3D" id="2.60.40.10">
    <property type="entry name" value="Immunoglobulins"/>
    <property type="match status" value="1"/>
</dbReference>
<dbReference type="InterPro" id="IPR014718">
    <property type="entry name" value="GH-type_carb-bd"/>
</dbReference>
<keyword evidence="9" id="KW-0328">Glycosyltransferase</keyword>
<dbReference type="SUPFAM" id="SSF81296">
    <property type="entry name" value="E set domains"/>
    <property type="match status" value="1"/>
</dbReference>
<dbReference type="InterPro" id="IPR014438">
    <property type="entry name" value="Glucan_biosyn_MdoG/MdoD"/>
</dbReference>
<evidence type="ECO:0000313" key="10">
    <source>
        <dbReference type="Proteomes" id="UP000008210"/>
    </source>
</evidence>
<dbReference type="Gene3D" id="2.70.98.10">
    <property type="match status" value="1"/>
</dbReference>